<proteinExistence type="inferred from homology"/>
<dbReference type="SMART" id="SM00186">
    <property type="entry name" value="FBG"/>
    <property type="match status" value="1"/>
</dbReference>
<dbReference type="SMART" id="SM00607">
    <property type="entry name" value="FTP"/>
    <property type="match status" value="2"/>
</dbReference>
<dbReference type="PANTHER" id="PTHR45713">
    <property type="entry name" value="FTP DOMAIN-CONTAINING PROTEIN"/>
    <property type="match status" value="1"/>
</dbReference>
<keyword evidence="4" id="KW-0479">Metal-binding</keyword>
<feature type="domain" description="Fibrinogen C-terminal" evidence="8">
    <location>
        <begin position="768"/>
        <end position="943"/>
    </location>
</feature>
<dbReference type="PANTHER" id="PTHR45713:SF15">
    <property type="entry name" value="F5_8 TYPE C DOMAIN-CONTAINING PROTEIN"/>
    <property type="match status" value="1"/>
</dbReference>
<evidence type="ECO:0000256" key="4">
    <source>
        <dbReference type="ARBA" id="ARBA00022723"/>
    </source>
</evidence>
<accession>T1IQG4</accession>
<dbReference type="STRING" id="126957.T1IQG4"/>
<dbReference type="NCBIfam" id="NF040941">
    <property type="entry name" value="GGGWT_bact"/>
    <property type="match status" value="1"/>
</dbReference>
<dbReference type="GO" id="GO:0042806">
    <property type="term" value="F:fucose binding"/>
    <property type="evidence" value="ECO:0007669"/>
    <property type="project" value="UniProtKB-ARBA"/>
</dbReference>
<dbReference type="eggNOG" id="KOG2579">
    <property type="taxonomic scope" value="Eukaryota"/>
</dbReference>
<evidence type="ECO:0000256" key="3">
    <source>
        <dbReference type="ARBA" id="ARBA00011233"/>
    </source>
</evidence>
<comment type="subunit">
    <text evidence="3">Homotrimer.</text>
</comment>
<keyword evidence="10" id="KW-1185">Reference proteome</keyword>
<keyword evidence="5" id="KW-0430">Lectin</keyword>
<dbReference type="AlphaFoldDB" id="T1IQG4"/>
<dbReference type="Pfam" id="PF00147">
    <property type="entry name" value="Fibrinogen_C"/>
    <property type="match status" value="1"/>
</dbReference>
<evidence type="ECO:0000313" key="9">
    <source>
        <dbReference type="EnsemblMetazoa" id="SMAR003278-PA"/>
    </source>
</evidence>
<dbReference type="InterPro" id="IPR008979">
    <property type="entry name" value="Galactose-bd-like_sf"/>
</dbReference>
<comment type="similarity">
    <text evidence="2">Belongs to the fucolectin family.</text>
</comment>
<keyword evidence="6" id="KW-0106">Calcium</keyword>
<keyword evidence="7" id="KW-1015">Disulfide bond</keyword>
<dbReference type="HOGENOM" id="CLU_311613_0_0_1"/>
<dbReference type="InterPro" id="IPR002181">
    <property type="entry name" value="Fibrinogen_a/b/g_C_dom"/>
</dbReference>
<comment type="function">
    <text evidence="1">Acts as a defensive agent. Recognizes blood group fucosylated oligosaccharides including A, B, H and Lewis B-type antigens. Does not recognize Lewis A antigen and has low affinity for monovalent haptens.</text>
</comment>
<dbReference type="Gene3D" id="3.90.215.10">
    <property type="entry name" value="Gamma Fibrinogen, chain A, domain 1"/>
    <property type="match status" value="1"/>
</dbReference>
<evidence type="ECO:0000256" key="6">
    <source>
        <dbReference type="ARBA" id="ARBA00022837"/>
    </source>
</evidence>
<dbReference type="GO" id="GO:0010185">
    <property type="term" value="P:regulation of cellular defense response"/>
    <property type="evidence" value="ECO:0007669"/>
    <property type="project" value="UniProtKB-ARBA"/>
</dbReference>
<dbReference type="InterPro" id="IPR006585">
    <property type="entry name" value="FTP1"/>
</dbReference>
<dbReference type="GO" id="GO:0001868">
    <property type="term" value="P:regulation of complement activation, lectin pathway"/>
    <property type="evidence" value="ECO:0007669"/>
    <property type="project" value="UniProtKB-ARBA"/>
</dbReference>
<dbReference type="Proteomes" id="UP000014500">
    <property type="component" value="Unassembled WGS sequence"/>
</dbReference>
<dbReference type="EMBL" id="AFFK01018321">
    <property type="status" value="NOT_ANNOTATED_CDS"/>
    <property type="molecule type" value="Genomic_DNA"/>
</dbReference>
<dbReference type="Gene3D" id="2.60.120.260">
    <property type="entry name" value="Galactose-binding domain-like"/>
    <property type="match status" value="4"/>
</dbReference>
<dbReference type="SUPFAM" id="SSF56496">
    <property type="entry name" value="Fibrinogen C-terminal domain-like"/>
    <property type="match status" value="1"/>
</dbReference>
<dbReference type="PhylomeDB" id="T1IQG4"/>
<organism evidence="9 10">
    <name type="scientific">Strigamia maritima</name>
    <name type="common">European centipede</name>
    <name type="synonym">Geophilus maritimus</name>
    <dbReference type="NCBI Taxonomy" id="126957"/>
    <lineage>
        <taxon>Eukaryota</taxon>
        <taxon>Metazoa</taxon>
        <taxon>Ecdysozoa</taxon>
        <taxon>Arthropoda</taxon>
        <taxon>Myriapoda</taxon>
        <taxon>Chilopoda</taxon>
        <taxon>Pleurostigmophora</taxon>
        <taxon>Geophilomorpha</taxon>
        <taxon>Linotaeniidae</taxon>
        <taxon>Strigamia</taxon>
    </lineage>
</organism>
<dbReference type="InterPro" id="IPR014716">
    <property type="entry name" value="Fibrinogen_a/b/g_C_1"/>
</dbReference>
<reference evidence="10" key="1">
    <citation type="submission" date="2011-05" db="EMBL/GenBank/DDBJ databases">
        <authorList>
            <person name="Richards S.R."/>
            <person name="Qu J."/>
            <person name="Jiang H."/>
            <person name="Jhangiani S.N."/>
            <person name="Agravi P."/>
            <person name="Goodspeed R."/>
            <person name="Gross S."/>
            <person name="Mandapat C."/>
            <person name="Jackson L."/>
            <person name="Mathew T."/>
            <person name="Pu L."/>
            <person name="Thornton R."/>
            <person name="Saada N."/>
            <person name="Wilczek-Boney K.B."/>
            <person name="Lee S."/>
            <person name="Kovar C."/>
            <person name="Wu Y."/>
            <person name="Scherer S.E."/>
            <person name="Worley K.C."/>
            <person name="Muzny D.M."/>
            <person name="Gibbs R."/>
        </authorList>
    </citation>
    <scope>NUCLEOTIDE SEQUENCE</scope>
    <source>
        <strain evidence="10">Brora</strain>
    </source>
</reference>
<evidence type="ECO:0000256" key="2">
    <source>
        <dbReference type="ARBA" id="ARBA00010147"/>
    </source>
</evidence>
<sequence length="943" mass="105908">MEFKYECEGSIYYMFPTWPPITKIVCEEPMIGRYVVIKKLQACEGMDTCPLSHLPLSLCEVEVQGYYYEFNETNATNIALNSIVKQSGTVKPAGLAIDGIYEIEPMEIKTPLCAIVVKDNLIGPLWILKLPKPFKIAQINIYTNETNIDNLGVSTMSPFSTACHPSEKQQSDALTFICNKELDSGGAFIRLNHRGSLALCEVEVLAVDQSDSVNVALGKPTNQSSIEYNAGGHLAVDGRITQMFYPGYGRWIAQCTHTTEGGDEYPWWRVDLLQEYIISSVYIYNRGETLHSRLHDIEVRIGNHDVVDYAESGEFRFRSNPLCYSNFNSFLLAGANIITCPQDLVGRFVSIQIVRLCSLSSCHWSAAERNILTLCEVEVYGDVIVRESLIEKNLASDVTVQHSLDVDISITPELLLDGHVDVHSDDHPWLLIDLTSKHVVDRIVLVVEKDEHGNSPVFDIRVGNEKISGEYISEFFRKNMICYQMINGYLESGVNTFKCHHPLVGRYVSLQVMENCTTISCITGYERIVVSSSTVEVWGYFYHEIKPLVNIAFHAATRGIDYVIGNSSLTVDGIFPSMIFQTEVVEQCAETDDINIYPWFQIELKNLSFVQSIGITLPGNGHNLKLHDFEIRVGFNDLTDIGLDEPFTDNALCFKSDNKTYAEGFNKFPCTLPIIGNFITIQIVEKRYNPILHEDDKNVLQLCEVQVLGYPSSETVQIQNLSLKKSTIQSSTEGDGVSSLANNGVSEIGIISTAHFQSCTENIAAQCTIDTSQLKDCSEIYNKGCKQSGVYILSYENDVSNRVFYSVYCDMETDGGGWTVFQRRDKSLTRKVHFDNSWVSYREGFGNLCGEFWLGNHFIHNFGDGLTMRIDLTVGEESKVIVSDSFSIDDEANNFTAHAFYFHSDVDIGIETINGKPFQTYDRKSGKDVVDCGWWLSDDVSQP</sequence>
<reference evidence="9" key="2">
    <citation type="submission" date="2015-02" db="UniProtKB">
        <authorList>
            <consortium name="EnsemblMetazoa"/>
        </authorList>
    </citation>
    <scope>IDENTIFICATION</scope>
</reference>
<dbReference type="Pfam" id="PF22633">
    <property type="entry name" value="F5_F8_type_C_2"/>
    <property type="match status" value="1"/>
</dbReference>
<dbReference type="SUPFAM" id="SSF49785">
    <property type="entry name" value="Galactose-binding domain-like"/>
    <property type="match status" value="3"/>
</dbReference>
<dbReference type="EnsemblMetazoa" id="SMAR003278-RA">
    <property type="protein sequence ID" value="SMAR003278-PA"/>
    <property type="gene ID" value="SMAR003278"/>
</dbReference>
<dbReference type="PROSITE" id="PS51406">
    <property type="entry name" value="FIBRINOGEN_C_2"/>
    <property type="match status" value="1"/>
</dbReference>
<evidence type="ECO:0000256" key="5">
    <source>
        <dbReference type="ARBA" id="ARBA00022734"/>
    </source>
</evidence>
<evidence type="ECO:0000313" key="10">
    <source>
        <dbReference type="Proteomes" id="UP000014500"/>
    </source>
</evidence>
<dbReference type="InterPro" id="IPR051941">
    <property type="entry name" value="BG_Antigen-Binding_Lectin"/>
</dbReference>
<dbReference type="InterPro" id="IPR036056">
    <property type="entry name" value="Fibrinogen-like_C"/>
</dbReference>
<evidence type="ECO:0000259" key="8">
    <source>
        <dbReference type="PROSITE" id="PS51406"/>
    </source>
</evidence>
<protein>
    <recommendedName>
        <fullName evidence="8">Fibrinogen C-terminal domain-containing protein</fullName>
    </recommendedName>
</protein>
<evidence type="ECO:0000256" key="7">
    <source>
        <dbReference type="ARBA" id="ARBA00023157"/>
    </source>
</evidence>
<name>T1IQG4_STRMM</name>
<dbReference type="GO" id="GO:0046872">
    <property type="term" value="F:metal ion binding"/>
    <property type="evidence" value="ECO:0007669"/>
    <property type="project" value="UniProtKB-KW"/>
</dbReference>
<evidence type="ECO:0000256" key="1">
    <source>
        <dbReference type="ARBA" id="ARBA00002219"/>
    </source>
</evidence>